<dbReference type="PANTHER" id="PTHR31001">
    <property type="entry name" value="UNCHARACTERIZED TRANSCRIPTIONAL REGULATORY PROTEIN"/>
    <property type="match status" value="1"/>
</dbReference>
<evidence type="ECO:0000313" key="5">
    <source>
        <dbReference type="EMBL" id="BCS30569.1"/>
    </source>
</evidence>
<keyword evidence="4" id="KW-0539">Nucleus</keyword>
<dbReference type="EMBL" id="AP024450">
    <property type="protein sequence ID" value="BCS30569.1"/>
    <property type="molecule type" value="Genomic_DNA"/>
</dbReference>
<dbReference type="KEGG" id="apuu:APUU_80872S"/>
<dbReference type="GO" id="GO:0005634">
    <property type="term" value="C:nucleus"/>
    <property type="evidence" value="ECO:0007669"/>
    <property type="project" value="UniProtKB-SubCell"/>
</dbReference>
<dbReference type="CDD" id="cd12148">
    <property type="entry name" value="fungal_TF_MHR"/>
    <property type="match status" value="1"/>
</dbReference>
<organism evidence="5 6">
    <name type="scientific">Aspergillus puulaauensis</name>
    <dbReference type="NCBI Taxonomy" id="1220207"/>
    <lineage>
        <taxon>Eukaryota</taxon>
        <taxon>Fungi</taxon>
        <taxon>Dikarya</taxon>
        <taxon>Ascomycota</taxon>
        <taxon>Pezizomycotina</taxon>
        <taxon>Eurotiomycetes</taxon>
        <taxon>Eurotiomycetidae</taxon>
        <taxon>Eurotiales</taxon>
        <taxon>Aspergillaceae</taxon>
        <taxon>Aspergillus</taxon>
    </lineage>
</organism>
<evidence type="ECO:0000256" key="1">
    <source>
        <dbReference type="ARBA" id="ARBA00004123"/>
    </source>
</evidence>
<keyword evidence="2" id="KW-0805">Transcription regulation</keyword>
<reference evidence="5" key="1">
    <citation type="submission" date="2021-01" db="EMBL/GenBank/DDBJ databases">
        <authorList>
            <consortium name="Aspergillus puulaauensis MK2 genome sequencing consortium"/>
            <person name="Kazuki M."/>
            <person name="Futagami T."/>
        </authorList>
    </citation>
    <scope>NUCLEOTIDE SEQUENCE</scope>
    <source>
        <strain evidence="5">MK2</strain>
    </source>
</reference>
<dbReference type="PANTHER" id="PTHR31001:SF40">
    <property type="entry name" value="ZN(II)2CYS6 TRANSCRIPTION FACTOR (EUROFUNG)"/>
    <property type="match status" value="1"/>
</dbReference>
<dbReference type="OrthoDB" id="3989227at2759"/>
<dbReference type="Proteomes" id="UP000654913">
    <property type="component" value="Chromosome 8"/>
</dbReference>
<name>A0A7R7Y1Q7_9EURO</name>
<evidence type="ECO:0000256" key="3">
    <source>
        <dbReference type="ARBA" id="ARBA00023163"/>
    </source>
</evidence>
<proteinExistence type="predicted"/>
<evidence type="ECO:0008006" key="7">
    <source>
        <dbReference type="Google" id="ProtNLM"/>
    </source>
</evidence>
<evidence type="ECO:0000313" key="6">
    <source>
        <dbReference type="Proteomes" id="UP000654913"/>
    </source>
</evidence>
<reference evidence="5" key="2">
    <citation type="submission" date="2021-02" db="EMBL/GenBank/DDBJ databases">
        <title>Aspergillus puulaauensis MK2 genome sequence.</title>
        <authorList>
            <person name="Futagami T."/>
            <person name="Mori K."/>
            <person name="Kadooka C."/>
            <person name="Tanaka T."/>
        </authorList>
    </citation>
    <scope>NUCLEOTIDE SEQUENCE</scope>
    <source>
        <strain evidence="5">MK2</strain>
    </source>
</reference>
<keyword evidence="6" id="KW-1185">Reference proteome</keyword>
<keyword evidence="3" id="KW-0804">Transcription</keyword>
<dbReference type="RefSeq" id="XP_041562755.1">
    <property type="nucleotide sequence ID" value="XM_041697200.1"/>
</dbReference>
<gene>
    <name evidence="5" type="ORF">APUU_80872S</name>
</gene>
<protein>
    <recommendedName>
        <fullName evidence="7">Transcription factor domain-containing protein</fullName>
    </recommendedName>
</protein>
<comment type="subcellular location">
    <subcellularLocation>
        <location evidence="1">Nucleus</location>
    </subcellularLocation>
</comment>
<accession>A0A7R7Y1Q7</accession>
<dbReference type="InterPro" id="IPR050613">
    <property type="entry name" value="Sec_Metabolite_Reg"/>
</dbReference>
<dbReference type="GeneID" id="64980566"/>
<dbReference type="AlphaFoldDB" id="A0A7R7Y1Q7"/>
<sequence length="476" mass="54115">MGPVACTYPIVIRDHSRRHVFGVYMDDFDVTRDIDSVTPSPDTAPSLIKIDHLQFLLMRLPSLAVCEVLWDAFLDSVYPIYPLIDLEFFWLWHAEFWEAYGNCRDFNAFRPLILKNPSMICLLLAVLCSGAAAAHKDVWADPPLLTEDRHSVIFSLATGGQMALNACAFNDIPTLYTITSSLLLDLALGRPVESSGRKFYIKTMTVAARRVGINSVWTSDPATQQLCRRLWDHIRWLDSQCCIAIGIASEEPFQQEIIGDKPRQPPAISDSNGDIAALLSYARAEVACFEHHIISHVRGIILDDPRTRAYNGLQLEDLNRILHGIKAQMGQLPEWDDLDLVKIDVEWAKSVIDMLSLEAVVVDLVPNVHKSLHSKNQDNWTIFCISANKYLQAYLALATDTRFERYSWFLSHYRAAFLQCLYLQLIGLSMWPGDGETATTVDEMMQHMENRQTSECEDTETFKKLKTIYVRVLRVN</sequence>
<evidence type="ECO:0000256" key="4">
    <source>
        <dbReference type="ARBA" id="ARBA00023242"/>
    </source>
</evidence>
<evidence type="ECO:0000256" key="2">
    <source>
        <dbReference type="ARBA" id="ARBA00023015"/>
    </source>
</evidence>